<dbReference type="PROSITE" id="PS50071">
    <property type="entry name" value="HOMEOBOX_2"/>
    <property type="match status" value="1"/>
</dbReference>
<dbReference type="GO" id="GO:0003677">
    <property type="term" value="F:DNA binding"/>
    <property type="evidence" value="ECO:0007669"/>
    <property type="project" value="UniProtKB-UniRule"/>
</dbReference>
<keyword evidence="7" id="KW-1133">Transmembrane helix</keyword>
<feature type="compositionally biased region" description="Basic and acidic residues" evidence="6">
    <location>
        <begin position="126"/>
        <end position="137"/>
    </location>
</feature>
<dbReference type="SMART" id="SM00355">
    <property type="entry name" value="ZnF_C2H2"/>
    <property type="match status" value="3"/>
</dbReference>
<keyword evidence="11" id="KW-1185">Reference proteome</keyword>
<keyword evidence="2 5" id="KW-0371">Homeobox</keyword>
<feature type="region of interest" description="Disordered" evidence="6">
    <location>
        <begin position="86"/>
        <end position="147"/>
    </location>
</feature>
<keyword evidence="4" id="KW-0863">Zinc-finger</keyword>
<comment type="caution">
    <text evidence="10">The sequence shown here is derived from an EMBL/GenBank/DDBJ whole genome shotgun (WGS) entry which is preliminary data.</text>
</comment>
<dbReference type="InterPro" id="IPR001356">
    <property type="entry name" value="HD"/>
</dbReference>
<feature type="domain" description="Homeobox" evidence="8">
    <location>
        <begin position="141"/>
        <end position="204"/>
    </location>
</feature>
<evidence type="ECO:0000256" key="2">
    <source>
        <dbReference type="ARBA" id="ARBA00023155"/>
    </source>
</evidence>
<dbReference type="InterPro" id="IPR013087">
    <property type="entry name" value="Znf_C2H2_type"/>
</dbReference>
<dbReference type="PROSITE" id="PS00028">
    <property type="entry name" value="ZINC_FINGER_C2H2_1"/>
    <property type="match status" value="1"/>
</dbReference>
<dbReference type="Gene3D" id="1.10.10.60">
    <property type="entry name" value="Homeodomain-like"/>
    <property type="match status" value="1"/>
</dbReference>
<gene>
    <name evidence="10" type="ORF">TRIATDRAFT_281251</name>
</gene>
<dbReference type="PANTHER" id="PTHR11850">
    <property type="entry name" value="HOMEOBOX PROTEIN TRANSCRIPTION FACTORS"/>
    <property type="match status" value="1"/>
</dbReference>
<dbReference type="SUPFAM" id="SSF46689">
    <property type="entry name" value="Homeodomain-like"/>
    <property type="match status" value="1"/>
</dbReference>
<dbReference type="KEGG" id="tatv:25779486"/>
<dbReference type="HOGENOM" id="CLU_008497_2_0_1"/>
<evidence type="ECO:0000259" key="8">
    <source>
        <dbReference type="PROSITE" id="PS50071"/>
    </source>
</evidence>
<dbReference type="GO" id="GO:0000981">
    <property type="term" value="F:DNA-binding transcription factor activity, RNA polymerase II-specific"/>
    <property type="evidence" value="ECO:0007669"/>
    <property type="project" value="InterPro"/>
</dbReference>
<dbReference type="AlphaFoldDB" id="G9NKA8"/>
<dbReference type="InterPro" id="IPR009057">
    <property type="entry name" value="Homeodomain-like_sf"/>
</dbReference>
<keyword evidence="4" id="KW-0479">Metal-binding</keyword>
<feature type="region of interest" description="Disordered" evidence="6">
    <location>
        <begin position="198"/>
        <end position="225"/>
    </location>
</feature>
<evidence type="ECO:0000256" key="3">
    <source>
        <dbReference type="ARBA" id="ARBA00023242"/>
    </source>
</evidence>
<dbReference type="STRING" id="452589.G9NKA8"/>
<feature type="transmembrane region" description="Helical" evidence="7">
    <location>
        <begin position="12"/>
        <end position="30"/>
    </location>
</feature>
<dbReference type="GeneID" id="25779486"/>
<evidence type="ECO:0000256" key="4">
    <source>
        <dbReference type="PROSITE-ProRule" id="PRU00042"/>
    </source>
</evidence>
<dbReference type="Pfam" id="PF05920">
    <property type="entry name" value="Homeobox_KN"/>
    <property type="match status" value="1"/>
</dbReference>
<feature type="compositionally biased region" description="Low complexity" evidence="6">
    <location>
        <begin position="282"/>
        <end position="307"/>
    </location>
</feature>
<comment type="subcellular location">
    <subcellularLocation>
        <location evidence="5">Nucleus</location>
    </subcellularLocation>
</comment>
<keyword evidence="1 5" id="KW-0238">DNA-binding</keyword>
<dbReference type="GO" id="GO:0008270">
    <property type="term" value="F:zinc ion binding"/>
    <property type="evidence" value="ECO:0007669"/>
    <property type="project" value="UniProtKB-KW"/>
</dbReference>
<evidence type="ECO:0000256" key="6">
    <source>
        <dbReference type="SAM" id="MobiDB-lite"/>
    </source>
</evidence>
<organism evidence="10 11">
    <name type="scientific">Hypocrea atroviridis (strain ATCC 20476 / IMI 206040)</name>
    <name type="common">Trichoderma atroviride</name>
    <dbReference type="NCBI Taxonomy" id="452589"/>
    <lineage>
        <taxon>Eukaryota</taxon>
        <taxon>Fungi</taxon>
        <taxon>Dikarya</taxon>
        <taxon>Ascomycota</taxon>
        <taxon>Pezizomycotina</taxon>
        <taxon>Sordariomycetes</taxon>
        <taxon>Hypocreomycetidae</taxon>
        <taxon>Hypocreales</taxon>
        <taxon>Hypocreaceae</taxon>
        <taxon>Trichoderma</taxon>
    </lineage>
</organism>
<evidence type="ECO:0000259" key="9">
    <source>
        <dbReference type="PROSITE" id="PS50157"/>
    </source>
</evidence>
<keyword evidence="4" id="KW-0862">Zinc</keyword>
<sequence length="1114" mass="124717">MPYVVYLSKTYYAACYISQSIVLMIGIMGYDDFINFSSNIDNTSVLFPCGYCAQQHLHCEVAQEATFLGACTSCIAEGRDCDFTTDTSVPEARREPSVAPQLSADDHANTSKQSKARSHNGSESGAEAHESLEEHSPKHAGNNSKAGARFSREALRILRNWLLSNHRHPYLSNEEKDNLACQTGLSKTQISNWVANARRRGKVRTPRSGSSSPYRHPNGIDIPRSVTPAVREMNPLERWQHSPPDQEPASITDIATAALSSEFMGRLGPSPNSSNDVDDRLAGSADQLSSASSSKTSNSSKGSFASAYSHASRGSIESLTSLRSRGRRRRRRQIPKAVDVSTIIPPIHMYQCTFCTETFKTKHDWQRHEKSLHLSLERWICTPDGPIQFDAERNCLACVYCGSKNPSLEHTEQHNDFVCTEKSLEGKTFYRKDHLRQHLNIVHAAKFQKWPMNSWKASTPKIRSRCGFCGILMDSWDSRVEHLAQHFKSGKSMAHWKGDWGFGDDILTVVENGMPPYLIHHERNTLNPYEASKDEIGSSKTLEDYVKLWLVEYIRDLASAGKSPTDDQLLIEAQRIVRKADTEDTSLTGPDVSWFRDLIMLCEPSDDITQSLVNQGSRKLANKLSWITQIEKIKASKSVSSGLSVIGCEKEKVLMNYVKFKQALGEIPTDSELQAQACKAIEDVEPKSNFKSREAVQWFKFLINSSTNWLSEFKRRAGLSLPLVPGQLGEKERLANGGIITYDPFEVQEIPVHDILLQQSGEEMLDQDMQQDPLIGSNELHYLKAYEGRNNLETDALLPTLGAREQAFAHQSSDSGTNAAISPQALHWGYSDKAVDGTLPINTNDDISAANVQMPQHGNSPSQPPRYFLSDVNCYGRLEKELTRFVASCLSPNNPLQHIPSDEELQHQARWIIYDDDDPWNQTAADNVEWLARFKHDAGLTPSGEFGLSPVSPPRPWTVQDGGTGFHPPFVKPKAGKHIEFSEDTFVYVDNRPYTVSKDTAGRYMHALCEGEFRFPASVFCSRELEDGLNAYIEECIMSLTIPTDDDLRAKAREILGVDRTAADDPKLLQTFKSMHTLWRKQTTGESNYLPPDVHLDNGATEFMNGVDMLILDT</sequence>
<dbReference type="InterPro" id="IPR008422">
    <property type="entry name" value="KN_HD"/>
</dbReference>
<dbReference type="OrthoDB" id="10056939at2759"/>
<evidence type="ECO:0000256" key="1">
    <source>
        <dbReference type="ARBA" id="ARBA00023125"/>
    </source>
</evidence>
<feature type="domain" description="C2H2-type" evidence="9">
    <location>
        <begin position="350"/>
        <end position="378"/>
    </location>
</feature>
<dbReference type="PROSITE" id="PS50157">
    <property type="entry name" value="ZINC_FINGER_C2H2_2"/>
    <property type="match status" value="2"/>
</dbReference>
<evidence type="ECO:0000313" key="10">
    <source>
        <dbReference type="EMBL" id="EHK49326.1"/>
    </source>
</evidence>
<dbReference type="GO" id="GO:0005634">
    <property type="term" value="C:nucleus"/>
    <property type="evidence" value="ECO:0007669"/>
    <property type="project" value="UniProtKB-SubCell"/>
</dbReference>
<reference evidence="10 11" key="1">
    <citation type="journal article" date="2011" name="Genome Biol.">
        <title>Comparative genome sequence analysis underscores mycoparasitism as the ancestral life style of Trichoderma.</title>
        <authorList>
            <person name="Kubicek C.P."/>
            <person name="Herrera-Estrella A."/>
            <person name="Seidl-Seiboth V."/>
            <person name="Martinez D.A."/>
            <person name="Druzhinina I.S."/>
            <person name="Thon M."/>
            <person name="Zeilinger S."/>
            <person name="Casas-Flores S."/>
            <person name="Horwitz B.A."/>
            <person name="Mukherjee P.K."/>
            <person name="Mukherjee M."/>
            <person name="Kredics L."/>
            <person name="Alcaraz L.D."/>
            <person name="Aerts A."/>
            <person name="Antal Z."/>
            <person name="Atanasova L."/>
            <person name="Cervantes-Badillo M.G."/>
            <person name="Challacombe J."/>
            <person name="Chertkov O."/>
            <person name="McCluskey K."/>
            <person name="Coulpier F."/>
            <person name="Deshpande N."/>
            <person name="von Doehren H."/>
            <person name="Ebbole D.J."/>
            <person name="Esquivel-Naranjo E.U."/>
            <person name="Fekete E."/>
            <person name="Flipphi M."/>
            <person name="Glaser F."/>
            <person name="Gomez-Rodriguez E.Y."/>
            <person name="Gruber S."/>
            <person name="Han C."/>
            <person name="Henrissat B."/>
            <person name="Hermosa R."/>
            <person name="Hernandez-Onate M."/>
            <person name="Karaffa L."/>
            <person name="Kosti I."/>
            <person name="Le Crom S."/>
            <person name="Lindquist E."/>
            <person name="Lucas S."/>
            <person name="Luebeck M."/>
            <person name="Luebeck P.S."/>
            <person name="Margeot A."/>
            <person name="Metz B."/>
            <person name="Misra M."/>
            <person name="Nevalainen H."/>
            <person name="Omann M."/>
            <person name="Packer N."/>
            <person name="Perrone G."/>
            <person name="Uresti-Rivera E.E."/>
            <person name="Salamov A."/>
            <person name="Schmoll M."/>
            <person name="Seiboth B."/>
            <person name="Shapiro H."/>
            <person name="Sukno S."/>
            <person name="Tamayo-Ramos J.A."/>
            <person name="Tisch D."/>
            <person name="Wiest A."/>
            <person name="Wilkinson H.H."/>
            <person name="Zhang M."/>
            <person name="Coutinho P.M."/>
            <person name="Kenerley C.M."/>
            <person name="Monte E."/>
            <person name="Baker S.E."/>
            <person name="Grigoriev I.V."/>
        </authorList>
    </citation>
    <scope>NUCLEOTIDE SEQUENCE [LARGE SCALE GENOMIC DNA]</scope>
    <source>
        <strain evidence="11">ATCC 20476 / IMI 206040</strain>
    </source>
</reference>
<dbReference type="SMART" id="SM00389">
    <property type="entry name" value="HOX"/>
    <property type="match status" value="1"/>
</dbReference>
<evidence type="ECO:0000256" key="7">
    <source>
        <dbReference type="SAM" id="Phobius"/>
    </source>
</evidence>
<protein>
    <recommendedName>
        <fullName evidence="12">C2H2-type domain-containing protein</fullName>
    </recommendedName>
</protein>
<dbReference type="CDD" id="cd00086">
    <property type="entry name" value="homeodomain"/>
    <property type="match status" value="1"/>
</dbReference>
<dbReference type="InterPro" id="IPR050224">
    <property type="entry name" value="TALE_homeobox"/>
</dbReference>
<evidence type="ECO:0000313" key="11">
    <source>
        <dbReference type="Proteomes" id="UP000005426"/>
    </source>
</evidence>
<keyword evidence="3 5" id="KW-0539">Nucleus</keyword>
<feature type="DNA-binding region" description="Homeobox" evidence="5">
    <location>
        <begin position="143"/>
        <end position="205"/>
    </location>
</feature>
<dbReference type="eggNOG" id="KOG0773">
    <property type="taxonomic scope" value="Eukaryota"/>
</dbReference>
<keyword evidence="7" id="KW-0812">Transmembrane</keyword>
<evidence type="ECO:0008006" key="12">
    <source>
        <dbReference type="Google" id="ProtNLM"/>
    </source>
</evidence>
<proteinExistence type="predicted"/>
<keyword evidence="7" id="KW-0472">Membrane</keyword>
<dbReference type="PROSITE" id="PS00027">
    <property type="entry name" value="HOMEOBOX_1"/>
    <property type="match status" value="1"/>
</dbReference>
<dbReference type="OMA" id="NCYGRLE"/>
<dbReference type="EMBL" id="ABDG02000017">
    <property type="protein sequence ID" value="EHK49326.1"/>
    <property type="molecule type" value="Genomic_DNA"/>
</dbReference>
<feature type="region of interest" description="Disordered" evidence="6">
    <location>
        <begin position="264"/>
        <end position="307"/>
    </location>
</feature>
<accession>G9NKA8</accession>
<feature type="domain" description="C2H2-type" evidence="9">
    <location>
        <begin position="417"/>
        <end position="448"/>
    </location>
</feature>
<dbReference type="Proteomes" id="UP000005426">
    <property type="component" value="Unassembled WGS sequence"/>
</dbReference>
<name>G9NKA8_HYPAI</name>
<evidence type="ECO:0000256" key="5">
    <source>
        <dbReference type="PROSITE-ProRule" id="PRU00108"/>
    </source>
</evidence>
<dbReference type="InterPro" id="IPR017970">
    <property type="entry name" value="Homeobox_CS"/>
</dbReference>